<dbReference type="EMBL" id="MWMH01000005">
    <property type="protein sequence ID" value="OOP72518.1"/>
    <property type="molecule type" value="Genomic_DNA"/>
</dbReference>
<dbReference type="Proteomes" id="UP000190959">
    <property type="component" value="Unassembled WGS sequence"/>
</dbReference>
<dbReference type="AlphaFoldDB" id="A0A1S8RWW0"/>
<sequence length="72" mass="7988">MEYSLSMNFLTEGGEKNTLSISGIKPTLTKEEINSLMDTIIAKNIFKTNSGDFIKKSGAQLTQRQVTKFEVA</sequence>
<dbReference type="InterPro" id="IPR021321">
    <property type="entry name" value="DUF2922"/>
</dbReference>
<evidence type="ECO:0000313" key="2">
    <source>
        <dbReference type="Proteomes" id="UP000190959"/>
    </source>
</evidence>
<protein>
    <submittedName>
        <fullName evidence="1">Uncharacterized protein</fullName>
    </submittedName>
</protein>
<proteinExistence type="predicted"/>
<name>A0A1S8RWW0_CLOBE</name>
<reference evidence="1 2" key="1">
    <citation type="submission" date="2017-02" db="EMBL/GenBank/DDBJ databases">
        <title>Genome sequence of Clostridium beijerinckii Br21.</title>
        <authorList>
            <person name="Fonseca B.C."/>
            <person name="Guazzaroni M.E."/>
            <person name="Riano-Pachon D.M."/>
            <person name="Reginatto V."/>
        </authorList>
    </citation>
    <scope>NUCLEOTIDE SEQUENCE [LARGE SCALE GENOMIC DNA]</scope>
    <source>
        <strain evidence="1 2">Br21</strain>
    </source>
</reference>
<gene>
    <name evidence="1" type="ORF">CBEIBR21_16455</name>
</gene>
<evidence type="ECO:0000313" key="1">
    <source>
        <dbReference type="EMBL" id="OOP72518.1"/>
    </source>
</evidence>
<dbReference type="RefSeq" id="WP_077844252.1">
    <property type="nucleotide sequence ID" value="NZ_JABSWK010000001.1"/>
</dbReference>
<dbReference type="Pfam" id="PF11148">
    <property type="entry name" value="DUF2922"/>
    <property type="match status" value="1"/>
</dbReference>
<comment type="caution">
    <text evidence="1">The sequence shown here is derived from an EMBL/GenBank/DDBJ whole genome shotgun (WGS) entry which is preliminary data.</text>
</comment>
<accession>A0A1S8RWW0</accession>
<organism evidence="1 2">
    <name type="scientific">Clostridium beijerinckii</name>
    <name type="common">Clostridium MP</name>
    <dbReference type="NCBI Taxonomy" id="1520"/>
    <lineage>
        <taxon>Bacteria</taxon>
        <taxon>Bacillati</taxon>
        <taxon>Bacillota</taxon>
        <taxon>Clostridia</taxon>
        <taxon>Eubacteriales</taxon>
        <taxon>Clostridiaceae</taxon>
        <taxon>Clostridium</taxon>
    </lineage>
</organism>